<gene>
    <name evidence="2" type="ORF">C4D60_Mb03t05280</name>
</gene>
<accession>A0A4S8J814</accession>
<feature type="compositionally biased region" description="Low complexity" evidence="1">
    <location>
        <begin position="63"/>
        <end position="80"/>
    </location>
</feature>
<dbReference type="AlphaFoldDB" id="A0A4S8J814"/>
<protein>
    <submittedName>
        <fullName evidence="2">Uncharacterized protein</fullName>
    </submittedName>
</protein>
<comment type="caution">
    <text evidence="2">The sequence shown here is derived from an EMBL/GenBank/DDBJ whole genome shotgun (WGS) entry which is preliminary data.</text>
</comment>
<organism evidence="2 3">
    <name type="scientific">Musa balbisiana</name>
    <name type="common">Banana</name>
    <dbReference type="NCBI Taxonomy" id="52838"/>
    <lineage>
        <taxon>Eukaryota</taxon>
        <taxon>Viridiplantae</taxon>
        <taxon>Streptophyta</taxon>
        <taxon>Embryophyta</taxon>
        <taxon>Tracheophyta</taxon>
        <taxon>Spermatophyta</taxon>
        <taxon>Magnoliopsida</taxon>
        <taxon>Liliopsida</taxon>
        <taxon>Zingiberales</taxon>
        <taxon>Musaceae</taxon>
        <taxon>Musa</taxon>
    </lineage>
</organism>
<name>A0A4S8J814_MUSBA</name>
<dbReference type="Proteomes" id="UP000317650">
    <property type="component" value="Chromosome 3"/>
</dbReference>
<evidence type="ECO:0000313" key="2">
    <source>
        <dbReference type="EMBL" id="THU57605.1"/>
    </source>
</evidence>
<sequence>MVEWFTICKLNWPPFSVTSISSTPGGGTISKSLTSFPTMSESSGSATMIPGQLRRPTPKGRNLKSTLPPTSASTSFSSSKNLSGRNSSGLCHHSGLFPSHHAFTITLVLLGMSYPPSLASSRFMWGTRRGMGECSRSVSLATACRLVSVKGSSPSTSHSSFLSLCWALGWFTSSAIAHSIDHNVVSIAVACATLASR</sequence>
<feature type="region of interest" description="Disordered" evidence="1">
    <location>
        <begin position="31"/>
        <end position="80"/>
    </location>
</feature>
<evidence type="ECO:0000256" key="1">
    <source>
        <dbReference type="SAM" id="MobiDB-lite"/>
    </source>
</evidence>
<evidence type="ECO:0000313" key="3">
    <source>
        <dbReference type="Proteomes" id="UP000317650"/>
    </source>
</evidence>
<dbReference type="EMBL" id="PYDT01000006">
    <property type="protein sequence ID" value="THU57605.1"/>
    <property type="molecule type" value="Genomic_DNA"/>
</dbReference>
<proteinExistence type="predicted"/>
<reference evidence="2 3" key="1">
    <citation type="journal article" date="2019" name="Nat. Plants">
        <title>Genome sequencing of Musa balbisiana reveals subgenome evolution and function divergence in polyploid bananas.</title>
        <authorList>
            <person name="Yao X."/>
        </authorList>
    </citation>
    <scope>NUCLEOTIDE SEQUENCE [LARGE SCALE GENOMIC DNA]</scope>
    <source>
        <strain evidence="3">cv. DH-PKW</strain>
        <tissue evidence="2">Leaves</tissue>
    </source>
</reference>
<keyword evidence="3" id="KW-1185">Reference proteome</keyword>
<feature type="compositionally biased region" description="Polar residues" evidence="1">
    <location>
        <begin position="33"/>
        <end position="46"/>
    </location>
</feature>